<dbReference type="SUPFAM" id="SSF51735">
    <property type="entry name" value="NAD(P)-binding Rossmann-fold domains"/>
    <property type="match status" value="1"/>
</dbReference>
<evidence type="ECO:0000313" key="4">
    <source>
        <dbReference type="Proteomes" id="UP000064967"/>
    </source>
</evidence>
<keyword evidence="2" id="KW-0560">Oxidoreductase</keyword>
<dbReference type="Pfam" id="PF00106">
    <property type="entry name" value="adh_short"/>
    <property type="match status" value="1"/>
</dbReference>
<evidence type="ECO:0000256" key="2">
    <source>
        <dbReference type="ARBA" id="ARBA00023002"/>
    </source>
</evidence>
<dbReference type="RefSeq" id="WP_146648968.1">
    <property type="nucleotide sequence ID" value="NZ_CP012333.1"/>
</dbReference>
<keyword evidence="4" id="KW-1185">Reference proteome</keyword>
<dbReference type="PRINTS" id="PR00081">
    <property type="entry name" value="GDHRDH"/>
</dbReference>
<dbReference type="Proteomes" id="UP000064967">
    <property type="component" value="Chromosome"/>
</dbReference>
<comment type="similarity">
    <text evidence="1">Belongs to the short-chain dehydrogenases/reductases (SDR) family.</text>
</comment>
<dbReference type="KEGG" id="llu:AKJ09_04568"/>
<gene>
    <name evidence="3" type="ORF">AKJ09_04568</name>
</gene>
<accession>A0A0K1PXN3</accession>
<dbReference type="STRING" id="1391654.AKJ09_04568"/>
<dbReference type="InterPro" id="IPR002347">
    <property type="entry name" value="SDR_fam"/>
</dbReference>
<dbReference type="PANTHER" id="PTHR43669:SF3">
    <property type="entry name" value="ALCOHOL DEHYDROGENASE, PUTATIVE (AFU_ORTHOLOGUE AFUA_3G03445)-RELATED"/>
    <property type="match status" value="1"/>
</dbReference>
<organism evidence="3 4">
    <name type="scientific">Labilithrix luteola</name>
    <dbReference type="NCBI Taxonomy" id="1391654"/>
    <lineage>
        <taxon>Bacteria</taxon>
        <taxon>Pseudomonadati</taxon>
        <taxon>Myxococcota</taxon>
        <taxon>Polyangia</taxon>
        <taxon>Polyangiales</taxon>
        <taxon>Labilitrichaceae</taxon>
        <taxon>Labilithrix</taxon>
    </lineage>
</organism>
<protein>
    <submittedName>
        <fullName evidence="3">3-oxoacyl-[acyl-carrier protein] reductase</fullName>
    </submittedName>
</protein>
<name>A0A0K1PXN3_9BACT</name>
<sequence length="177" mass="19076">MSSKSLEGRVAVVTGAAQGIDRAIATKLASHGAELVLVDQRISTETAEAIGRPSLSLTVDVSRDDGWAELAADVEKTYGRVDIVINNAAYYPHAGLEELSLDVWQRTLDVNLTRVLLERQAPRPVDAAEAVGYPTGRAVKFRLTRHAVQASPFEASAWSAAARAPWGCSLTERRHGD</sequence>
<reference evidence="3 4" key="1">
    <citation type="submission" date="2015-08" db="EMBL/GenBank/DDBJ databases">
        <authorList>
            <person name="Babu N.S."/>
            <person name="Beckwith C.J."/>
            <person name="Beseler K.G."/>
            <person name="Brison A."/>
            <person name="Carone J.V."/>
            <person name="Caskin T.P."/>
            <person name="Diamond M."/>
            <person name="Durham M.E."/>
            <person name="Foxe J.M."/>
            <person name="Go M."/>
            <person name="Henderson B.A."/>
            <person name="Jones I.B."/>
            <person name="McGettigan J.A."/>
            <person name="Micheletti S.J."/>
            <person name="Nasrallah M.E."/>
            <person name="Ortiz D."/>
            <person name="Piller C.R."/>
            <person name="Privatt S.R."/>
            <person name="Schneider S.L."/>
            <person name="Sharp S."/>
            <person name="Smith T.C."/>
            <person name="Stanton J.D."/>
            <person name="Ullery H.E."/>
            <person name="Wilson R.J."/>
            <person name="Serrano M.G."/>
            <person name="Buck G."/>
            <person name="Lee V."/>
            <person name="Wang Y."/>
            <person name="Carvalho R."/>
            <person name="Voegtly L."/>
            <person name="Shi R."/>
            <person name="Duckworth R."/>
            <person name="Johnson A."/>
            <person name="Loviza R."/>
            <person name="Walstead R."/>
            <person name="Shah Z."/>
            <person name="Kiflezghi M."/>
            <person name="Wade K."/>
            <person name="Ball S.L."/>
            <person name="Bradley K.W."/>
            <person name="Asai D.J."/>
            <person name="Bowman C.A."/>
            <person name="Russell D.A."/>
            <person name="Pope W.H."/>
            <person name="Jacobs-Sera D."/>
            <person name="Hendrix R.W."/>
            <person name="Hatfull G.F."/>
        </authorList>
    </citation>
    <scope>NUCLEOTIDE SEQUENCE [LARGE SCALE GENOMIC DNA]</scope>
    <source>
        <strain evidence="3 4">DSM 27648</strain>
    </source>
</reference>
<proteinExistence type="inferred from homology"/>
<dbReference type="AlphaFoldDB" id="A0A0K1PXN3"/>
<dbReference type="CDD" id="cd05233">
    <property type="entry name" value="SDR_c"/>
    <property type="match status" value="1"/>
</dbReference>
<evidence type="ECO:0000313" key="3">
    <source>
        <dbReference type="EMBL" id="AKU97904.1"/>
    </source>
</evidence>
<dbReference type="InterPro" id="IPR036291">
    <property type="entry name" value="NAD(P)-bd_dom_sf"/>
</dbReference>
<dbReference type="PANTHER" id="PTHR43669">
    <property type="entry name" value="5-KETO-D-GLUCONATE 5-REDUCTASE"/>
    <property type="match status" value="1"/>
</dbReference>
<dbReference type="Gene3D" id="3.40.50.720">
    <property type="entry name" value="NAD(P)-binding Rossmann-like Domain"/>
    <property type="match status" value="1"/>
</dbReference>
<dbReference type="OrthoDB" id="5363038at2"/>
<dbReference type="EMBL" id="CP012333">
    <property type="protein sequence ID" value="AKU97904.1"/>
    <property type="molecule type" value="Genomic_DNA"/>
</dbReference>
<dbReference type="GO" id="GO:0016491">
    <property type="term" value="F:oxidoreductase activity"/>
    <property type="evidence" value="ECO:0007669"/>
    <property type="project" value="UniProtKB-KW"/>
</dbReference>
<evidence type="ECO:0000256" key="1">
    <source>
        <dbReference type="ARBA" id="ARBA00006484"/>
    </source>
</evidence>